<sequence>MLWIMRQRTATVLESAIKEFIRFGKPVSSELLFEKGDFGVKPATIRAELNHLTEDGFLTQPHTSGGRVPTDRGYEFFVNQLVNELPDRASQTVNLLENLADNFLEGALDDFIRDFSDQLRLLTIGYQFSENGVYKSGLDNLFASLDLNSKADFYEVAKDFEDIEERARKLKRFAERLNMAPAVFIGKKSPVTRSRHLAVIADCYEIDNGSGRFLLMAVGSKRMDYKKNIATFRALRKKLCDV</sequence>
<dbReference type="PANTHER" id="PTHR34824:SF1">
    <property type="entry name" value="HEAT-INDUCIBLE TRANSCRIPTION REPRESSOR HRCA"/>
    <property type="match status" value="1"/>
</dbReference>
<dbReference type="EMBL" id="MHJJ01000008">
    <property type="protein sequence ID" value="OGY65563.1"/>
    <property type="molecule type" value="Genomic_DNA"/>
</dbReference>
<evidence type="ECO:0000256" key="1">
    <source>
        <dbReference type="ARBA" id="ARBA00022491"/>
    </source>
</evidence>
<evidence type="ECO:0000256" key="2">
    <source>
        <dbReference type="ARBA" id="ARBA00023015"/>
    </source>
</evidence>
<evidence type="ECO:0000313" key="7">
    <source>
        <dbReference type="Proteomes" id="UP000177942"/>
    </source>
</evidence>
<dbReference type="InterPro" id="IPR029016">
    <property type="entry name" value="GAF-like_dom_sf"/>
</dbReference>
<evidence type="ECO:0000259" key="5">
    <source>
        <dbReference type="Pfam" id="PF01628"/>
    </source>
</evidence>
<dbReference type="InterPro" id="IPR002571">
    <property type="entry name" value="HrcA"/>
</dbReference>
<evidence type="ECO:0000256" key="4">
    <source>
        <dbReference type="ARBA" id="ARBA00023163"/>
    </source>
</evidence>
<dbReference type="GO" id="GO:0045892">
    <property type="term" value="P:negative regulation of DNA-templated transcription"/>
    <property type="evidence" value="ECO:0007669"/>
    <property type="project" value="TreeGrafter"/>
</dbReference>
<reference evidence="6 7" key="1">
    <citation type="journal article" date="2016" name="Nat. Commun.">
        <title>Thousands of microbial genomes shed light on interconnected biogeochemical processes in an aquifer system.</title>
        <authorList>
            <person name="Anantharaman K."/>
            <person name="Brown C.T."/>
            <person name="Hug L.A."/>
            <person name="Sharon I."/>
            <person name="Castelle C.J."/>
            <person name="Probst A.J."/>
            <person name="Thomas B.C."/>
            <person name="Singh A."/>
            <person name="Wilkins M.J."/>
            <person name="Karaoz U."/>
            <person name="Brodie E.L."/>
            <person name="Williams K.H."/>
            <person name="Hubbard S.S."/>
            <person name="Banfield J.F."/>
        </authorList>
    </citation>
    <scope>NUCLEOTIDE SEQUENCE [LARGE SCALE GENOMIC DNA]</scope>
</reference>
<dbReference type="PANTHER" id="PTHR34824">
    <property type="entry name" value="HEAT-INDUCIBLE TRANSCRIPTION REPRESSOR HRCA"/>
    <property type="match status" value="1"/>
</dbReference>
<evidence type="ECO:0000256" key="3">
    <source>
        <dbReference type="ARBA" id="ARBA00023016"/>
    </source>
</evidence>
<protein>
    <recommendedName>
        <fullName evidence="5">Heat-inducible transcription repressor HrcA C-terminal domain-containing protein</fullName>
    </recommendedName>
</protein>
<keyword evidence="1" id="KW-0678">Repressor</keyword>
<keyword evidence="4" id="KW-0804">Transcription</keyword>
<dbReference type="SUPFAM" id="SSF55781">
    <property type="entry name" value="GAF domain-like"/>
    <property type="match status" value="1"/>
</dbReference>
<keyword evidence="2" id="KW-0805">Transcription regulation</keyword>
<evidence type="ECO:0000313" key="6">
    <source>
        <dbReference type="EMBL" id="OGY65563.1"/>
    </source>
</evidence>
<keyword evidence="3" id="KW-0346">Stress response</keyword>
<dbReference type="GO" id="GO:0003677">
    <property type="term" value="F:DNA binding"/>
    <property type="evidence" value="ECO:0007669"/>
    <property type="project" value="InterPro"/>
</dbReference>
<dbReference type="SUPFAM" id="SSF46785">
    <property type="entry name" value="Winged helix' DNA-binding domain"/>
    <property type="match status" value="1"/>
</dbReference>
<comment type="caution">
    <text evidence="6">The sequence shown here is derived from an EMBL/GenBank/DDBJ whole genome shotgun (WGS) entry which is preliminary data.</text>
</comment>
<gene>
    <name evidence="6" type="ORF">A3A16_01730</name>
</gene>
<dbReference type="Gene3D" id="3.30.450.40">
    <property type="match status" value="1"/>
</dbReference>
<accession>A0A1G1ZLP1</accession>
<dbReference type="InterPro" id="IPR021153">
    <property type="entry name" value="HrcA_C"/>
</dbReference>
<dbReference type="Proteomes" id="UP000177942">
    <property type="component" value="Unassembled WGS sequence"/>
</dbReference>
<dbReference type="STRING" id="1798407.A3A16_01730"/>
<dbReference type="Gene3D" id="1.10.10.10">
    <property type="entry name" value="Winged helix-like DNA-binding domain superfamily/Winged helix DNA-binding domain"/>
    <property type="match status" value="1"/>
</dbReference>
<dbReference type="InterPro" id="IPR036388">
    <property type="entry name" value="WH-like_DNA-bd_sf"/>
</dbReference>
<dbReference type="InterPro" id="IPR036390">
    <property type="entry name" value="WH_DNA-bd_sf"/>
</dbReference>
<organism evidence="6 7">
    <name type="scientific">Candidatus Harrisonbacteria bacterium RIFCSPLOWO2_01_FULL_44_18</name>
    <dbReference type="NCBI Taxonomy" id="1798407"/>
    <lineage>
        <taxon>Bacteria</taxon>
        <taxon>Candidatus Harrisoniibacteriota</taxon>
    </lineage>
</organism>
<feature type="domain" description="Heat-inducible transcription repressor HrcA C-terminal" evidence="5">
    <location>
        <begin position="100"/>
        <end position="229"/>
    </location>
</feature>
<dbReference type="AlphaFoldDB" id="A0A1G1ZLP1"/>
<name>A0A1G1ZLP1_9BACT</name>
<dbReference type="Pfam" id="PF01628">
    <property type="entry name" value="HrcA"/>
    <property type="match status" value="1"/>
</dbReference>
<proteinExistence type="predicted"/>